<dbReference type="OrthoDB" id="2537432at2759"/>
<dbReference type="AlphaFoldDB" id="A0A166AZ62"/>
<accession>A0A166AZ62</accession>
<evidence type="ECO:0000256" key="1">
    <source>
        <dbReference type="SAM" id="MobiDB-lite"/>
    </source>
</evidence>
<evidence type="ECO:0000313" key="3">
    <source>
        <dbReference type="Proteomes" id="UP000076798"/>
    </source>
</evidence>
<feature type="compositionally biased region" description="Polar residues" evidence="1">
    <location>
        <begin position="9"/>
        <end position="30"/>
    </location>
</feature>
<gene>
    <name evidence="2" type="ORF">SISSUDRAFT_125479</name>
</gene>
<name>A0A166AZ62_9AGAM</name>
<protein>
    <submittedName>
        <fullName evidence="2">Uncharacterized protein</fullName>
    </submittedName>
</protein>
<feature type="compositionally biased region" description="Low complexity" evidence="1">
    <location>
        <begin position="87"/>
        <end position="98"/>
    </location>
</feature>
<feature type="region of interest" description="Disordered" evidence="1">
    <location>
        <begin position="1"/>
        <end position="49"/>
    </location>
</feature>
<dbReference type="EMBL" id="KV428126">
    <property type="protein sequence ID" value="KZT35841.1"/>
    <property type="molecule type" value="Genomic_DNA"/>
</dbReference>
<dbReference type="Proteomes" id="UP000076798">
    <property type="component" value="Unassembled WGS sequence"/>
</dbReference>
<evidence type="ECO:0000313" key="2">
    <source>
        <dbReference type="EMBL" id="KZT35841.1"/>
    </source>
</evidence>
<keyword evidence="3" id="KW-1185">Reference proteome</keyword>
<organism evidence="2 3">
    <name type="scientific">Sistotremastrum suecicum HHB10207 ss-3</name>
    <dbReference type="NCBI Taxonomy" id="1314776"/>
    <lineage>
        <taxon>Eukaryota</taxon>
        <taxon>Fungi</taxon>
        <taxon>Dikarya</taxon>
        <taxon>Basidiomycota</taxon>
        <taxon>Agaricomycotina</taxon>
        <taxon>Agaricomycetes</taxon>
        <taxon>Sistotremastrales</taxon>
        <taxon>Sistotremastraceae</taxon>
        <taxon>Sistotremastrum</taxon>
    </lineage>
</organism>
<proteinExistence type="predicted"/>
<feature type="region of interest" description="Disordered" evidence="1">
    <location>
        <begin position="65"/>
        <end position="113"/>
    </location>
</feature>
<sequence length="199" mass="21159">MEKAETERAPSQSPTRRGRTSISDSISSGLNRFLSKDDPNSSNISTVTEGEEFYVAVPITDRSVSRGRDAGFTSSGRGGAGNIRRTSASADASDSIISNPKEDAADEVSSPRGREIEVSPKVCLPARCHRCMDCTDPPARFIRFSLLVAAVQATSVPNPATVAPSPNPLPLLSKAPSMSVNVKSWKSIASRNKNKPVSL</sequence>
<reference evidence="2 3" key="1">
    <citation type="journal article" date="2016" name="Mol. Biol. Evol.">
        <title>Comparative Genomics of Early-Diverging Mushroom-Forming Fungi Provides Insights into the Origins of Lignocellulose Decay Capabilities.</title>
        <authorList>
            <person name="Nagy L.G."/>
            <person name="Riley R."/>
            <person name="Tritt A."/>
            <person name="Adam C."/>
            <person name="Daum C."/>
            <person name="Floudas D."/>
            <person name="Sun H."/>
            <person name="Yadav J.S."/>
            <person name="Pangilinan J."/>
            <person name="Larsson K.H."/>
            <person name="Matsuura K."/>
            <person name="Barry K."/>
            <person name="Labutti K."/>
            <person name="Kuo R."/>
            <person name="Ohm R.A."/>
            <person name="Bhattacharya S.S."/>
            <person name="Shirouzu T."/>
            <person name="Yoshinaga Y."/>
            <person name="Martin F.M."/>
            <person name="Grigoriev I.V."/>
            <person name="Hibbett D.S."/>
        </authorList>
    </citation>
    <scope>NUCLEOTIDE SEQUENCE [LARGE SCALE GENOMIC DNA]</scope>
    <source>
        <strain evidence="2 3">HHB10207 ss-3</strain>
    </source>
</reference>